<dbReference type="AlphaFoldDB" id="A0A1G9UZ89"/>
<feature type="compositionally biased region" description="Polar residues" evidence="1">
    <location>
        <begin position="227"/>
        <end position="239"/>
    </location>
</feature>
<evidence type="ECO:0000256" key="1">
    <source>
        <dbReference type="SAM" id="MobiDB-lite"/>
    </source>
</evidence>
<name>A0A1G9UZ89_9ACTN</name>
<protein>
    <submittedName>
        <fullName evidence="2">Uncharacterized protein</fullName>
    </submittedName>
</protein>
<gene>
    <name evidence="2" type="ORF">SAMN05192576_0602</name>
</gene>
<evidence type="ECO:0000313" key="2">
    <source>
        <dbReference type="EMBL" id="SDM65292.1"/>
    </source>
</evidence>
<proteinExistence type="predicted"/>
<reference evidence="2 3" key="1">
    <citation type="submission" date="2016-10" db="EMBL/GenBank/DDBJ databases">
        <authorList>
            <person name="de Groot N.N."/>
        </authorList>
    </citation>
    <scope>NUCLEOTIDE SEQUENCE [LARGE SCALE GENOMIC DNA]</scope>
    <source>
        <strain evidence="2 3">CGMCC 1.11147</strain>
    </source>
</reference>
<evidence type="ECO:0000313" key="3">
    <source>
        <dbReference type="Proteomes" id="UP000199004"/>
    </source>
</evidence>
<feature type="compositionally biased region" description="Acidic residues" evidence="1">
    <location>
        <begin position="120"/>
        <end position="131"/>
    </location>
</feature>
<accession>A0A1G9UZ89</accession>
<dbReference type="Proteomes" id="UP000199004">
    <property type="component" value="Unassembled WGS sequence"/>
</dbReference>
<feature type="region of interest" description="Disordered" evidence="1">
    <location>
        <begin position="207"/>
        <end position="246"/>
    </location>
</feature>
<keyword evidence="3" id="KW-1185">Reference proteome</keyword>
<feature type="region of interest" description="Disordered" evidence="1">
    <location>
        <begin position="106"/>
        <end position="147"/>
    </location>
</feature>
<dbReference type="STRING" id="1005944.SAMN05192576_0602"/>
<feature type="compositionally biased region" description="Low complexity" evidence="1">
    <location>
        <begin position="207"/>
        <end position="226"/>
    </location>
</feature>
<dbReference type="RefSeq" id="WP_091021741.1">
    <property type="nucleotide sequence ID" value="NZ_BKAE01000004.1"/>
</dbReference>
<sequence>MSLKSDVEELIVWLAELIDRPADGQQPAGLLDSATWSLVVGRLSAAGKALTRAAEGLHAAGRPSGSGLAKHEQATNQRLAGVLAEVATDLSRECEDLRRRAMVRRGLAPKEPAESSLALDDAEDSVEDPNEPDVTPPPSARPRVPDADKHGVRLAIGRLMGAQKSLTTATNHLSIGEKDAGATSFAEELDVLTEMVLGLRRRVDEISIASDTSSSAESPAAPASPSGERQSATTSTVRQGETDVRR</sequence>
<organism evidence="2 3">
    <name type="scientific">Nocardioides szechwanensis</name>
    <dbReference type="NCBI Taxonomy" id="1005944"/>
    <lineage>
        <taxon>Bacteria</taxon>
        <taxon>Bacillati</taxon>
        <taxon>Actinomycetota</taxon>
        <taxon>Actinomycetes</taxon>
        <taxon>Propionibacteriales</taxon>
        <taxon>Nocardioidaceae</taxon>
        <taxon>Nocardioides</taxon>
    </lineage>
</organism>
<dbReference type="EMBL" id="FNIC01000001">
    <property type="protein sequence ID" value="SDM65292.1"/>
    <property type="molecule type" value="Genomic_DNA"/>
</dbReference>